<protein>
    <submittedName>
        <fullName evidence="2">TOG array regulator of axonemal microtubules protein 2</fullName>
    </submittedName>
</protein>
<keyword evidence="3" id="KW-1185">Reference proteome</keyword>
<dbReference type="AlphaFoldDB" id="A0AAD9EST8"/>
<dbReference type="PANTHER" id="PTHR21567:SF87">
    <property type="entry name" value="CRESCERIN-LIKE PROTEIN CHE-12"/>
    <property type="match status" value="1"/>
</dbReference>
<proteinExistence type="predicted"/>
<dbReference type="EMBL" id="JASDAP010000025">
    <property type="protein sequence ID" value="KAK1880128.1"/>
    <property type="molecule type" value="Genomic_DNA"/>
</dbReference>
<evidence type="ECO:0000256" key="1">
    <source>
        <dbReference type="SAM" id="MobiDB-lite"/>
    </source>
</evidence>
<evidence type="ECO:0000313" key="2">
    <source>
        <dbReference type="EMBL" id="KAK1880128.1"/>
    </source>
</evidence>
<feature type="region of interest" description="Disordered" evidence="1">
    <location>
        <begin position="101"/>
        <end position="149"/>
    </location>
</feature>
<accession>A0AAD9EST8</accession>
<sequence>MRSLEDNPFFEKKLLMGSKVAILHCPPIRRPSRLPVMKKKHSGEGKEVADGCILRTAQDNYKRIAATMKKFMVDDSPAPNPPAAPRRTSYVARKAWKPTLKLEQKLPRQKSPRTHIQAEAPKVPVPPKKAAPPSRKGPHRGTKLSPQRAVPQEYMEPLAHPEEGLSSFFRNIGSDEWEKKLLGLKTIRAIAQNHQELLTKIKLHEVCIVLAEQVNNLRSVVACAAMDALADLHLTWGR</sequence>
<name>A0AAD9EST8_DISEL</name>
<dbReference type="GO" id="GO:0005929">
    <property type="term" value="C:cilium"/>
    <property type="evidence" value="ECO:0007669"/>
    <property type="project" value="TreeGrafter"/>
</dbReference>
<dbReference type="GO" id="GO:0008017">
    <property type="term" value="F:microtubule binding"/>
    <property type="evidence" value="ECO:0007669"/>
    <property type="project" value="TreeGrafter"/>
</dbReference>
<reference evidence="2" key="1">
    <citation type="submission" date="2023-04" db="EMBL/GenBank/DDBJ databases">
        <title>Chromosome-level genome of Chaenocephalus aceratus.</title>
        <authorList>
            <person name="Park H."/>
        </authorList>
    </citation>
    <scope>NUCLEOTIDE SEQUENCE</scope>
    <source>
        <strain evidence="2">DE</strain>
        <tissue evidence="2">Muscle</tissue>
    </source>
</reference>
<dbReference type="Proteomes" id="UP001228049">
    <property type="component" value="Unassembled WGS sequence"/>
</dbReference>
<dbReference type="Gene3D" id="1.25.10.10">
    <property type="entry name" value="Leucine-rich Repeat Variant"/>
    <property type="match status" value="1"/>
</dbReference>
<dbReference type="PANTHER" id="PTHR21567">
    <property type="entry name" value="CLASP"/>
    <property type="match status" value="1"/>
</dbReference>
<comment type="caution">
    <text evidence="2">The sequence shown here is derived from an EMBL/GenBank/DDBJ whole genome shotgun (WGS) entry which is preliminary data.</text>
</comment>
<organism evidence="2 3">
    <name type="scientific">Dissostichus eleginoides</name>
    <name type="common">Patagonian toothfish</name>
    <name type="synonym">Dissostichus amissus</name>
    <dbReference type="NCBI Taxonomy" id="100907"/>
    <lineage>
        <taxon>Eukaryota</taxon>
        <taxon>Metazoa</taxon>
        <taxon>Chordata</taxon>
        <taxon>Craniata</taxon>
        <taxon>Vertebrata</taxon>
        <taxon>Euteleostomi</taxon>
        <taxon>Actinopterygii</taxon>
        <taxon>Neopterygii</taxon>
        <taxon>Teleostei</taxon>
        <taxon>Neoteleostei</taxon>
        <taxon>Acanthomorphata</taxon>
        <taxon>Eupercaria</taxon>
        <taxon>Perciformes</taxon>
        <taxon>Notothenioidei</taxon>
        <taxon>Nototheniidae</taxon>
        <taxon>Dissostichus</taxon>
    </lineage>
</organism>
<gene>
    <name evidence="2" type="ORF">KUDE01_025657</name>
</gene>
<dbReference type="GO" id="GO:0005881">
    <property type="term" value="C:cytoplasmic microtubule"/>
    <property type="evidence" value="ECO:0007669"/>
    <property type="project" value="TreeGrafter"/>
</dbReference>
<dbReference type="InterPro" id="IPR011989">
    <property type="entry name" value="ARM-like"/>
</dbReference>
<dbReference type="GO" id="GO:0000226">
    <property type="term" value="P:microtubule cytoskeleton organization"/>
    <property type="evidence" value="ECO:0007669"/>
    <property type="project" value="TreeGrafter"/>
</dbReference>
<evidence type="ECO:0000313" key="3">
    <source>
        <dbReference type="Proteomes" id="UP001228049"/>
    </source>
</evidence>